<gene>
    <name evidence="1" type="ORF">SMTD_LOCUS14165</name>
</gene>
<accession>A0A183PIH9</accession>
<dbReference type="EMBL" id="UZAL01034332">
    <property type="protein sequence ID" value="VDP65086.1"/>
    <property type="molecule type" value="Genomic_DNA"/>
</dbReference>
<name>A0A183PIH9_9TREM</name>
<protein>
    <submittedName>
        <fullName evidence="1">Uncharacterized protein</fullName>
    </submittedName>
</protein>
<organism evidence="1 2">
    <name type="scientific">Schistosoma mattheei</name>
    <dbReference type="NCBI Taxonomy" id="31246"/>
    <lineage>
        <taxon>Eukaryota</taxon>
        <taxon>Metazoa</taxon>
        <taxon>Spiralia</taxon>
        <taxon>Lophotrochozoa</taxon>
        <taxon>Platyhelminthes</taxon>
        <taxon>Trematoda</taxon>
        <taxon>Digenea</taxon>
        <taxon>Strigeidida</taxon>
        <taxon>Schistosomatoidea</taxon>
        <taxon>Schistosomatidae</taxon>
        <taxon>Schistosoma</taxon>
    </lineage>
</organism>
<proteinExistence type="predicted"/>
<reference evidence="1 2" key="1">
    <citation type="submission" date="2018-11" db="EMBL/GenBank/DDBJ databases">
        <authorList>
            <consortium name="Pathogen Informatics"/>
        </authorList>
    </citation>
    <scope>NUCLEOTIDE SEQUENCE [LARGE SCALE GENOMIC DNA]</scope>
    <source>
        <strain>Denwood</strain>
        <strain evidence="2">Zambia</strain>
    </source>
</reference>
<sequence length="57" mass="6211">MKPPRPTASNNASISVSIILVFKYLRSACIKLHSRLNAFNSSDKSASCLMGYCGFTL</sequence>
<evidence type="ECO:0000313" key="2">
    <source>
        <dbReference type="Proteomes" id="UP000269396"/>
    </source>
</evidence>
<keyword evidence="2" id="KW-1185">Reference proteome</keyword>
<dbReference type="Proteomes" id="UP000269396">
    <property type="component" value="Unassembled WGS sequence"/>
</dbReference>
<dbReference type="AlphaFoldDB" id="A0A183PIH9"/>
<evidence type="ECO:0000313" key="1">
    <source>
        <dbReference type="EMBL" id="VDP65086.1"/>
    </source>
</evidence>